<sequence>MTFNIKKLEKKYVVHGYKLGNGKWDTIFGIDLNGKSDFSDPVIKEVTFPLEQGLLEAIKEDRLLTSFNGFPKDDMQCIKDFYIKNGGNLNHIHLV</sequence>
<dbReference type="RefSeq" id="WP_184660579.1">
    <property type="nucleotide sequence ID" value="NZ_CP031518.1"/>
</dbReference>
<proteinExistence type="predicted"/>
<evidence type="ECO:0000313" key="2">
    <source>
        <dbReference type="Proteomes" id="UP000518887"/>
    </source>
</evidence>
<evidence type="ECO:0000313" key="1">
    <source>
        <dbReference type="EMBL" id="MBB5226891.1"/>
    </source>
</evidence>
<organism evidence="1 2">
    <name type="scientific">Treponema ruminis</name>
    <dbReference type="NCBI Taxonomy" id="744515"/>
    <lineage>
        <taxon>Bacteria</taxon>
        <taxon>Pseudomonadati</taxon>
        <taxon>Spirochaetota</taxon>
        <taxon>Spirochaetia</taxon>
        <taxon>Spirochaetales</taxon>
        <taxon>Treponemataceae</taxon>
        <taxon>Treponema</taxon>
    </lineage>
</organism>
<protein>
    <submittedName>
        <fullName evidence="1">Uncharacterized protein</fullName>
    </submittedName>
</protein>
<name>A0A7W8LMS8_9SPIR</name>
<dbReference type="AlphaFoldDB" id="A0A7W8LMS8"/>
<comment type="caution">
    <text evidence="1">The sequence shown here is derived from an EMBL/GenBank/DDBJ whole genome shotgun (WGS) entry which is preliminary data.</text>
</comment>
<accession>A0A7W8LMS8</accession>
<keyword evidence="2" id="KW-1185">Reference proteome</keyword>
<gene>
    <name evidence="1" type="ORF">HNP76_002279</name>
</gene>
<dbReference type="EMBL" id="JACHFQ010000007">
    <property type="protein sequence ID" value="MBB5226891.1"/>
    <property type="molecule type" value="Genomic_DNA"/>
</dbReference>
<dbReference type="Proteomes" id="UP000518887">
    <property type="component" value="Unassembled WGS sequence"/>
</dbReference>
<reference evidence="1 2" key="1">
    <citation type="submission" date="2020-08" db="EMBL/GenBank/DDBJ databases">
        <title>Genomic Encyclopedia of Type Strains, Phase IV (KMG-IV): sequencing the most valuable type-strain genomes for metagenomic binning, comparative biology and taxonomic classification.</title>
        <authorList>
            <person name="Goeker M."/>
        </authorList>
    </citation>
    <scope>NUCLEOTIDE SEQUENCE [LARGE SCALE GENOMIC DNA]</scope>
    <source>
        <strain evidence="1 2">DSM 103462</strain>
    </source>
</reference>